<dbReference type="RefSeq" id="WP_068264374.1">
    <property type="nucleotide sequence ID" value="NZ_LWSK01000059.1"/>
</dbReference>
<dbReference type="Proteomes" id="UP000322699">
    <property type="component" value="Unassembled WGS sequence"/>
</dbReference>
<keyword evidence="7" id="KW-1185">Reference proteome</keyword>
<dbReference type="InterPro" id="IPR036388">
    <property type="entry name" value="WH-like_DNA-bd_sf"/>
</dbReference>
<feature type="compositionally biased region" description="Pro residues" evidence="5">
    <location>
        <begin position="306"/>
        <end position="319"/>
    </location>
</feature>
<dbReference type="InterPro" id="IPR036390">
    <property type="entry name" value="WH_DNA-bd_sf"/>
</dbReference>
<feature type="compositionally biased region" description="Acidic residues" evidence="5">
    <location>
        <begin position="375"/>
        <end position="475"/>
    </location>
</feature>
<evidence type="ECO:0008006" key="8">
    <source>
        <dbReference type="Google" id="ProtNLM"/>
    </source>
</evidence>
<dbReference type="InterPro" id="IPR005234">
    <property type="entry name" value="ScpB_csome_segregation"/>
</dbReference>
<evidence type="ECO:0000256" key="5">
    <source>
        <dbReference type="SAM" id="MobiDB-lite"/>
    </source>
</evidence>
<evidence type="ECO:0000256" key="3">
    <source>
        <dbReference type="ARBA" id="ARBA00022829"/>
    </source>
</evidence>
<feature type="region of interest" description="Disordered" evidence="5">
    <location>
        <begin position="1"/>
        <end position="20"/>
    </location>
</feature>
<keyword evidence="1" id="KW-0963">Cytoplasm</keyword>
<dbReference type="PANTHER" id="PTHR34298">
    <property type="entry name" value="SEGREGATION AND CONDENSATION PROTEIN B"/>
    <property type="match status" value="1"/>
</dbReference>
<dbReference type="GO" id="GO:0051301">
    <property type="term" value="P:cell division"/>
    <property type="evidence" value="ECO:0007669"/>
    <property type="project" value="UniProtKB-KW"/>
</dbReference>
<reference evidence="6 7" key="1">
    <citation type="submission" date="2019-08" db="EMBL/GenBank/DDBJ databases">
        <title>Deep-cultivation of Planctomycetes and their phenomic and genomic characterization uncovers novel biology.</title>
        <authorList>
            <person name="Wiegand S."/>
            <person name="Jogler M."/>
            <person name="Boedeker C."/>
            <person name="Pinto D."/>
            <person name="Vollmers J."/>
            <person name="Rivas-Marin E."/>
            <person name="Kohn T."/>
            <person name="Peeters S.H."/>
            <person name="Heuer A."/>
            <person name="Rast P."/>
            <person name="Oberbeckmann S."/>
            <person name="Bunk B."/>
            <person name="Jeske O."/>
            <person name="Meyerdierks A."/>
            <person name="Storesund J.E."/>
            <person name="Kallscheuer N."/>
            <person name="Luecker S."/>
            <person name="Lage O.M."/>
            <person name="Pohl T."/>
            <person name="Merkel B.J."/>
            <person name="Hornburger P."/>
            <person name="Mueller R.-W."/>
            <person name="Bruemmer F."/>
            <person name="Labrenz M."/>
            <person name="Spormann A.M."/>
            <person name="Op Den Camp H."/>
            <person name="Overmann J."/>
            <person name="Amann R."/>
            <person name="Jetten M.S.M."/>
            <person name="Mascher T."/>
            <person name="Medema M.H."/>
            <person name="Devos D.P."/>
            <person name="Kaster A.-K."/>
            <person name="Ovreas L."/>
            <person name="Rohde M."/>
            <person name="Galperin M.Y."/>
            <person name="Jogler C."/>
        </authorList>
    </citation>
    <scope>NUCLEOTIDE SEQUENCE [LARGE SCALE GENOMIC DNA]</scope>
    <source>
        <strain evidence="6 7">LF1</strain>
    </source>
</reference>
<protein>
    <recommendedName>
        <fullName evidence="8">Segregation and condensation protein B</fullName>
    </recommendedName>
</protein>
<evidence type="ECO:0000313" key="6">
    <source>
        <dbReference type="EMBL" id="KAA1260889.1"/>
    </source>
</evidence>
<accession>A0A5B1CM77</accession>
<dbReference type="PANTHER" id="PTHR34298:SF2">
    <property type="entry name" value="SEGREGATION AND CONDENSATION PROTEIN B"/>
    <property type="match status" value="1"/>
</dbReference>
<feature type="compositionally biased region" description="Acidic residues" evidence="5">
    <location>
        <begin position="270"/>
        <end position="280"/>
    </location>
</feature>
<dbReference type="NCBIfam" id="TIGR00281">
    <property type="entry name" value="SMC-Scp complex subunit ScpB"/>
    <property type="match status" value="1"/>
</dbReference>
<evidence type="ECO:0000256" key="1">
    <source>
        <dbReference type="ARBA" id="ARBA00022490"/>
    </source>
</evidence>
<feature type="region of interest" description="Disordered" evidence="5">
    <location>
        <begin position="253"/>
        <end position="475"/>
    </location>
</feature>
<dbReference type="EMBL" id="VRLW01000001">
    <property type="protein sequence ID" value="KAA1260889.1"/>
    <property type="molecule type" value="Genomic_DNA"/>
</dbReference>
<organism evidence="6 7">
    <name type="scientific">Rubripirellula obstinata</name>
    <dbReference type="NCBI Taxonomy" id="406547"/>
    <lineage>
        <taxon>Bacteria</taxon>
        <taxon>Pseudomonadati</taxon>
        <taxon>Planctomycetota</taxon>
        <taxon>Planctomycetia</taxon>
        <taxon>Pirellulales</taxon>
        <taxon>Pirellulaceae</taxon>
        <taxon>Rubripirellula</taxon>
    </lineage>
</organism>
<dbReference type="AlphaFoldDB" id="A0A5B1CM77"/>
<feature type="compositionally biased region" description="Low complexity" evidence="5">
    <location>
        <begin position="343"/>
        <end position="361"/>
    </location>
</feature>
<evidence type="ECO:0000313" key="7">
    <source>
        <dbReference type="Proteomes" id="UP000322699"/>
    </source>
</evidence>
<dbReference type="GO" id="GO:0051304">
    <property type="term" value="P:chromosome separation"/>
    <property type="evidence" value="ECO:0007669"/>
    <property type="project" value="InterPro"/>
</dbReference>
<keyword evidence="2" id="KW-0132">Cell division</keyword>
<dbReference type="Gene3D" id="1.10.10.10">
    <property type="entry name" value="Winged helix-like DNA-binding domain superfamily/Winged helix DNA-binding domain"/>
    <property type="match status" value="2"/>
</dbReference>
<dbReference type="SUPFAM" id="SSF46785">
    <property type="entry name" value="Winged helix' DNA-binding domain"/>
    <property type="match status" value="2"/>
</dbReference>
<dbReference type="Pfam" id="PF04079">
    <property type="entry name" value="SMC_ScpB"/>
    <property type="match status" value="1"/>
</dbReference>
<comment type="caution">
    <text evidence="6">The sequence shown here is derived from an EMBL/GenBank/DDBJ whole genome shotgun (WGS) entry which is preliminary data.</text>
</comment>
<keyword evidence="3" id="KW-0159">Chromosome partition</keyword>
<evidence type="ECO:0000256" key="2">
    <source>
        <dbReference type="ARBA" id="ARBA00022618"/>
    </source>
</evidence>
<sequence length="475" mass="52386">MSRSWSAASASSPSLVSRPSASGWPGLACAQAFGKHCADPNLRRSYAVMTPGLGVDLLDEDRAKELAADLSDSPADDLDEDPLVRRRRVEAVLLLAKNPLSPRKLAQLAQVADATEARTHVRDLSSVYQDLGRAMRIELIAGGYRMMTRPALAPWLSRLSHVPAPVRLSTPMMETLAIVAYRGPLARSGVEAVRGVACGELLRQLMERDLIRIAGRSEELGRPYLYGTTKRFLQLFGLANTEALPPIQWQTLQEDNPEESSQENLSVDSIPDETSLDQSDELSLNQPDEPSPDHGSDSTVLNYPVPKSPVPKSPVPKSPVPKSSKEPVVSTSVASEPSSEANPIIDPIIAASQAADSIQDWSAEEVTADDPAAVIEDEEDDLYEGVNDDDDDDDWDDDDDDWDDDDEEDEDDDDDEEEDDDLDGDWEEVDDSDDDEDEDDDLDDIDQAEDDEDWSEDDDDADDDDEEEEDDEEWD</sequence>
<feature type="compositionally biased region" description="Low complexity" evidence="5">
    <location>
        <begin position="320"/>
        <end position="333"/>
    </location>
</feature>
<evidence type="ECO:0000256" key="4">
    <source>
        <dbReference type="ARBA" id="ARBA00023306"/>
    </source>
</evidence>
<name>A0A5B1CM77_9BACT</name>
<proteinExistence type="predicted"/>
<gene>
    <name evidence="6" type="ORF">LF1_34310</name>
</gene>
<keyword evidence="4" id="KW-0131">Cell cycle</keyword>